<name>A0A645A814_9ZZZZ</name>
<dbReference type="EMBL" id="VSSQ01012477">
    <property type="protein sequence ID" value="MPM49325.1"/>
    <property type="molecule type" value="Genomic_DNA"/>
</dbReference>
<sequence length="101" mass="10705">MQALPVSALVDADLAAHPEQRGDTTGCGDNFAGGLLAALIMQLASGIQPGDLDIYDAAGWASASGGFACFCVGGTYLEQYPGEKYEKLLRYREAYRKQIGK</sequence>
<gene>
    <name evidence="1" type="ORF">SDC9_96054</name>
</gene>
<proteinExistence type="predicted"/>
<evidence type="ECO:0000313" key="1">
    <source>
        <dbReference type="EMBL" id="MPM49325.1"/>
    </source>
</evidence>
<protein>
    <recommendedName>
        <fullName evidence="2">Carbohydrate kinase PfkB domain-containing protein</fullName>
    </recommendedName>
</protein>
<dbReference type="Gene3D" id="3.40.1190.20">
    <property type="match status" value="1"/>
</dbReference>
<comment type="caution">
    <text evidence="1">The sequence shown here is derived from an EMBL/GenBank/DDBJ whole genome shotgun (WGS) entry which is preliminary data.</text>
</comment>
<evidence type="ECO:0008006" key="2">
    <source>
        <dbReference type="Google" id="ProtNLM"/>
    </source>
</evidence>
<organism evidence="1">
    <name type="scientific">bioreactor metagenome</name>
    <dbReference type="NCBI Taxonomy" id="1076179"/>
    <lineage>
        <taxon>unclassified sequences</taxon>
        <taxon>metagenomes</taxon>
        <taxon>ecological metagenomes</taxon>
    </lineage>
</organism>
<dbReference type="SUPFAM" id="SSF53613">
    <property type="entry name" value="Ribokinase-like"/>
    <property type="match status" value="1"/>
</dbReference>
<dbReference type="InterPro" id="IPR029056">
    <property type="entry name" value="Ribokinase-like"/>
</dbReference>
<dbReference type="AlphaFoldDB" id="A0A645A814"/>
<accession>A0A645A814</accession>
<reference evidence="1" key="1">
    <citation type="submission" date="2019-08" db="EMBL/GenBank/DDBJ databases">
        <authorList>
            <person name="Kucharzyk K."/>
            <person name="Murdoch R.W."/>
            <person name="Higgins S."/>
            <person name="Loffler F."/>
        </authorList>
    </citation>
    <scope>NUCLEOTIDE SEQUENCE</scope>
</reference>